<dbReference type="CDD" id="cd00090">
    <property type="entry name" value="HTH_ARSR"/>
    <property type="match status" value="1"/>
</dbReference>
<dbReference type="STRING" id="1848.SAMN05443637_13225"/>
<gene>
    <name evidence="5" type="ORF">SAMN05443637_13225</name>
</gene>
<reference evidence="5 6" key="1">
    <citation type="submission" date="2016-11" db="EMBL/GenBank/DDBJ databases">
        <authorList>
            <person name="Jaros S."/>
            <person name="Januszkiewicz K."/>
            <person name="Wedrychowicz H."/>
        </authorList>
    </citation>
    <scope>NUCLEOTIDE SEQUENCE [LARGE SCALE GENOMIC DNA]</scope>
    <source>
        <strain evidence="5 6">DSM 43832</strain>
    </source>
</reference>
<evidence type="ECO:0000313" key="5">
    <source>
        <dbReference type="EMBL" id="SHL49754.1"/>
    </source>
</evidence>
<keyword evidence="3" id="KW-0804">Transcription</keyword>
<dbReference type="SUPFAM" id="SSF46785">
    <property type="entry name" value="Winged helix' DNA-binding domain"/>
    <property type="match status" value="1"/>
</dbReference>
<accession>A0A1M7B4B9</accession>
<organism evidence="5 6">
    <name type="scientific">Pseudonocardia thermophila</name>
    <dbReference type="NCBI Taxonomy" id="1848"/>
    <lineage>
        <taxon>Bacteria</taxon>
        <taxon>Bacillati</taxon>
        <taxon>Actinomycetota</taxon>
        <taxon>Actinomycetes</taxon>
        <taxon>Pseudonocardiales</taxon>
        <taxon>Pseudonocardiaceae</taxon>
        <taxon>Pseudonocardia</taxon>
    </lineage>
</organism>
<dbReference type="Proteomes" id="UP000184363">
    <property type="component" value="Unassembled WGS sequence"/>
</dbReference>
<keyword evidence="2" id="KW-0238">DNA-binding</keyword>
<dbReference type="PANTHER" id="PTHR33204:SF37">
    <property type="entry name" value="HTH-TYPE TRANSCRIPTIONAL REGULATOR YODB"/>
    <property type="match status" value="1"/>
</dbReference>
<keyword evidence="6" id="KW-1185">Reference proteome</keyword>
<dbReference type="Pfam" id="PF01638">
    <property type="entry name" value="HxlR"/>
    <property type="match status" value="1"/>
</dbReference>
<dbReference type="PANTHER" id="PTHR33204">
    <property type="entry name" value="TRANSCRIPTIONAL REGULATOR, MARR FAMILY"/>
    <property type="match status" value="1"/>
</dbReference>
<name>A0A1M7B4B9_PSETH</name>
<feature type="domain" description="HTH hxlR-type" evidence="4">
    <location>
        <begin position="8"/>
        <end position="107"/>
    </location>
</feature>
<dbReference type="InterPro" id="IPR002577">
    <property type="entry name" value="HTH_HxlR"/>
</dbReference>
<evidence type="ECO:0000259" key="4">
    <source>
        <dbReference type="PROSITE" id="PS51118"/>
    </source>
</evidence>
<evidence type="ECO:0000313" key="6">
    <source>
        <dbReference type="Proteomes" id="UP000184363"/>
    </source>
</evidence>
<sequence>MEPARSGCKISPVVDIVFSRWTTPILWALNAEGPLRFVELQRRLGSITPKVLTQRLRQLERDGLVRRTQHLEVPPRVEYEITDLGRSLAPAFHTLAEWVDRHLADVEAARKSYDDAGLPMP</sequence>
<dbReference type="GO" id="GO:0003677">
    <property type="term" value="F:DNA binding"/>
    <property type="evidence" value="ECO:0007669"/>
    <property type="project" value="UniProtKB-KW"/>
</dbReference>
<dbReference type="InterPro" id="IPR036390">
    <property type="entry name" value="WH_DNA-bd_sf"/>
</dbReference>
<protein>
    <submittedName>
        <fullName evidence="5">Transcriptional regulator, HxlR family</fullName>
    </submittedName>
</protein>
<keyword evidence="1" id="KW-0805">Transcription regulation</keyword>
<dbReference type="Gene3D" id="1.10.10.10">
    <property type="entry name" value="Winged helix-like DNA-binding domain superfamily/Winged helix DNA-binding domain"/>
    <property type="match status" value="1"/>
</dbReference>
<dbReference type="AlphaFoldDB" id="A0A1M7B4B9"/>
<dbReference type="RefSeq" id="WP_073460478.1">
    <property type="nucleotide sequence ID" value="NZ_CALGVN010000034.1"/>
</dbReference>
<evidence type="ECO:0000256" key="3">
    <source>
        <dbReference type="ARBA" id="ARBA00023163"/>
    </source>
</evidence>
<evidence type="ECO:0000256" key="1">
    <source>
        <dbReference type="ARBA" id="ARBA00023015"/>
    </source>
</evidence>
<dbReference type="InterPro" id="IPR036388">
    <property type="entry name" value="WH-like_DNA-bd_sf"/>
</dbReference>
<dbReference type="PROSITE" id="PS51118">
    <property type="entry name" value="HTH_HXLR"/>
    <property type="match status" value="1"/>
</dbReference>
<evidence type="ECO:0000256" key="2">
    <source>
        <dbReference type="ARBA" id="ARBA00023125"/>
    </source>
</evidence>
<dbReference type="OrthoDB" id="3481682at2"/>
<dbReference type="InterPro" id="IPR011991">
    <property type="entry name" value="ArsR-like_HTH"/>
</dbReference>
<dbReference type="EMBL" id="FRAP01000032">
    <property type="protein sequence ID" value="SHL49754.1"/>
    <property type="molecule type" value="Genomic_DNA"/>
</dbReference>
<proteinExistence type="predicted"/>